<dbReference type="RefSeq" id="WP_006805475.1">
    <property type="nucleotide sequence ID" value="NZ_GG700633.1"/>
</dbReference>
<dbReference type="PANTHER" id="PTHR11048">
    <property type="entry name" value="PRENYLTRANSFERASES"/>
    <property type="match status" value="1"/>
</dbReference>
<evidence type="ECO:0000256" key="2">
    <source>
        <dbReference type="ARBA" id="ARBA00022692"/>
    </source>
</evidence>
<dbReference type="InterPro" id="IPR039653">
    <property type="entry name" value="Prenyltransferase"/>
</dbReference>
<evidence type="ECO:0000256" key="3">
    <source>
        <dbReference type="ARBA" id="ARBA00022989"/>
    </source>
</evidence>
<dbReference type="EMBL" id="ACVB02000026">
    <property type="protein sequence ID" value="EEX73504.1"/>
    <property type="molecule type" value="Genomic_DNA"/>
</dbReference>
<evidence type="ECO:0000313" key="7">
    <source>
        <dbReference type="Proteomes" id="UP000006233"/>
    </source>
</evidence>
<gene>
    <name evidence="6" type="ORF">GCWU000323_02173</name>
</gene>
<dbReference type="GO" id="GO:0009247">
    <property type="term" value="P:glycolipid biosynthetic process"/>
    <property type="evidence" value="ECO:0007669"/>
    <property type="project" value="TreeGrafter"/>
</dbReference>
<sequence length="293" mass="34356">MISYIRLMRPKHYLKNFLVLIPLFFSKIKDIKDLFPVIIGFFSFSIISSTIYVINDIMDAEKDRKHPKKCKRPIASEKISKQKATAFSIFLFFSAICLHCLTVKNFFSIATMYIFLYFFINLSYSLGLKNQPILDVTLLSSGFLLRVLYGGAISKITISHWLYLVIVTFSFYMGFGKRRGEIRLSAKKNTRNVLKKYNYEFLDKNMNIFTGLTLVFYSLWTVDKKTIDIIGNDFFIWTVPLVILIFLRYSYLIEIENSDGDPVEVLFSDKMLIILVILYILMTITFFYNNLFF</sequence>
<feature type="transmembrane region" description="Helical" evidence="5">
    <location>
        <begin position="34"/>
        <end position="55"/>
    </location>
</feature>
<feature type="transmembrane region" description="Helical" evidence="5">
    <location>
        <begin position="234"/>
        <end position="251"/>
    </location>
</feature>
<keyword evidence="3 5" id="KW-1133">Transmembrane helix</keyword>
<dbReference type="Pfam" id="PF01040">
    <property type="entry name" value="UbiA"/>
    <property type="match status" value="1"/>
</dbReference>
<dbReference type="eggNOG" id="COG0382">
    <property type="taxonomic scope" value="Bacteria"/>
</dbReference>
<keyword evidence="4 5" id="KW-0472">Membrane</keyword>
<feature type="transmembrane region" description="Helical" evidence="5">
    <location>
        <begin position="158"/>
        <end position="175"/>
    </location>
</feature>
<feature type="transmembrane region" description="Helical" evidence="5">
    <location>
        <begin position="272"/>
        <end position="291"/>
    </location>
</feature>
<dbReference type="GO" id="GO:0005886">
    <property type="term" value="C:plasma membrane"/>
    <property type="evidence" value="ECO:0007669"/>
    <property type="project" value="TreeGrafter"/>
</dbReference>
<comment type="subcellular location">
    <subcellularLocation>
        <location evidence="1">Membrane</location>
        <topology evidence="1">Multi-pass membrane protein</topology>
    </subcellularLocation>
</comment>
<dbReference type="CDD" id="cd13963">
    <property type="entry name" value="PT_UbiA_2"/>
    <property type="match status" value="1"/>
</dbReference>
<dbReference type="InterPro" id="IPR044878">
    <property type="entry name" value="UbiA_sf"/>
</dbReference>
<dbReference type="AlphaFoldDB" id="C9N017"/>
<comment type="caution">
    <text evidence="6">The sequence shown here is derived from an EMBL/GenBank/DDBJ whole genome shotgun (WGS) entry which is preliminary data.</text>
</comment>
<feature type="transmembrane region" description="Helical" evidence="5">
    <location>
        <begin position="107"/>
        <end position="126"/>
    </location>
</feature>
<name>C9N017_9FUSO</name>
<keyword evidence="2 5" id="KW-0812">Transmembrane</keyword>
<accession>C9N017</accession>
<feature type="transmembrane region" description="Helical" evidence="5">
    <location>
        <begin position="84"/>
        <end position="101"/>
    </location>
</feature>
<dbReference type="Proteomes" id="UP000006233">
    <property type="component" value="Unassembled WGS sequence"/>
</dbReference>
<proteinExistence type="predicted"/>
<keyword evidence="6" id="KW-0808">Transferase</keyword>
<dbReference type="HOGENOM" id="CLU_029423_0_1_0"/>
<dbReference type="Gene3D" id="1.10.357.140">
    <property type="entry name" value="UbiA prenyltransferase"/>
    <property type="match status" value="1"/>
</dbReference>
<dbReference type="GO" id="GO:0016765">
    <property type="term" value="F:transferase activity, transferring alkyl or aryl (other than methyl) groups"/>
    <property type="evidence" value="ECO:0007669"/>
    <property type="project" value="InterPro"/>
</dbReference>
<evidence type="ECO:0000256" key="4">
    <source>
        <dbReference type="ARBA" id="ARBA00023136"/>
    </source>
</evidence>
<dbReference type="InterPro" id="IPR000537">
    <property type="entry name" value="UbiA_prenyltransferase"/>
</dbReference>
<organism evidence="6 7">
    <name type="scientific">Leptotrichia hofstadii F0254</name>
    <dbReference type="NCBI Taxonomy" id="634994"/>
    <lineage>
        <taxon>Bacteria</taxon>
        <taxon>Fusobacteriati</taxon>
        <taxon>Fusobacteriota</taxon>
        <taxon>Fusobacteriia</taxon>
        <taxon>Fusobacteriales</taxon>
        <taxon>Leptotrichiaceae</taxon>
        <taxon>Leptotrichia</taxon>
    </lineage>
</organism>
<dbReference type="STRING" id="634994.GCWU000323_02173"/>
<dbReference type="PANTHER" id="PTHR11048:SF5">
    <property type="entry name" value="DECAPRENYL-PHOSPHATE PHOSPHORIBOSYLTRANSFERASE"/>
    <property type="match status" value="1"/>
</dbReference>
<feature type="transmembrane region" description="Helical" evidence="5">
    <location>
        <begin position="205"/>
        <end position="222"/>
    </location>
</feature>
<reference evidence="6 7" key="1">
    <citation type="submission" date="2009-09" db="EMBL/GenBank/DDBJ databases">
        <authorList>
            <person name="Weinstock G."/>
            <person name="Sodergren E."/>
            <person name="Clifton S."/>
            <person name="Fulton L."/>
            <person name="Fulton B."/>
            <person name="Courtney L."/>
            <person name="Fronick C."/>
            <person name="Harrison M."/>
            <person name="Strong C."/>
            <person name="Farmer C."/>
            <person name="Delahaunty K."/>
            <person name="Markovic C."/>
            <person name="Hall O."/>
            <person name="Minx P."/>
            <person name="Tomlinson C."/>
            <person name="Mitreva M."/>
            <person name="Nelson J."/>
            <person name="Hou S."/>
            <person name="Wollam A."/>
            <person name="Pepin K.H."/>
            <person name="Johnson M."/>
            <person name="Bhonagiri V."/>
            <person name="Nash W.E."/>
            <person name="Warren W."/>
            <person name="Chinwalla A."/>
            <person name="Mardis E.R."/>
            <person name="Wilson R.K."/>
        </authorList>
    </citation>
    <scope>NUCLEOTIDE SEQUENCE [LARGE SCALE GENOMIC DNA]</scope>
    <source>
        <strain evidence="6 7">F0254</strain>
    </source>
</reference>
<evidence type="ECO:0000256" key="1">
    <source>
        <dbReference type="ARBA" id="ARBA00004141"/>
    </source>
</evidence>
<evidence type="ECO:0000313" key="6">
    <source>
        <dbReference type="EMBL" id="EEX73504.1"/>
    </source>
</evidence>
<protein>
    <submittedName>
        <fullName evidence="6">Prenyltransferase, UbiA family</fullName>
    </submittedName>
</protein>
<evidence type="ECO:0000256" key="5">
    <source>
        <dbReference type="SAM" id="Phobius"/>
    </source>
</evidence>